<reference evidence="5 6" key="1">
    <citation type="journal article" date="2008" name="Science">
        <title>The Physcomitrella genome reveals evolutionary insights into the conquest of land by plants.</title>
        <authorList>
            <person name="Rensing S."/>
            <person name="Lang D."/>
            <person name="Zimmer A."/>
            <person name="Terry A."/>
            <person name="Salamov A."/>
            <person name="Shapiro H."/>
            <person name="Nishiyama T."/>
            <person name="Perroud P.-F."/>
            <person name="Lindquist E."/>
            <person name="Kamisugi Y."/>
            <person name="Tanahashi T."/>
            <person name="Sakakibara K."/>
            <person name="Fujita T."/>
            <person name="Oishi K."/>
            <person name="Shin-I T."/>
            <person name="Kuroki Y."/>
            <person name="Toyoda A."/>
            <person name="Suzuki Y."/>
            <person name="Hashimoto A."/>
            <person name="Yamaguchi K."/>
            <person name="Sugano A."/>
            <person name="Kohara Y."/>
            <person name="Fujiyama A."/>
            <person name="Anterola A."/>
            <person name="Aoki S."/>
            <person name="Ashton N."/>
            <person name="Barbazuk W.B."/>
            <person name="Barker E."/>
            <person name="Bennetzen J."/>
            <person name="Bezanilla M."/>
            <person name="Blankenship R."/>
            <person name="Cho S.H."/>
            <person name="Dutcher S."/>
            <person name="Estelle M."/>
            <person name="Fawcett J.A."/>
            <person name="Gundlach H."/>
            <person name="Hanada K."/>
            <person name="Heyl A."/>
            <person name="Hicks K.A."/>
            <person name="Hugh J."/>
            <person name="Lohr M."/>
            <person name="Mayer K."/>
            <person name="Melkozernov A."/>
            <person name="Murata T."/>
            <person name="Nelson D."/>
            <person name="Pils B."/>
            <person name="Prigge M."/>
            <person name="Reiss B."/>
            <person name="Renner T."/>
            <person name="Rombauts S."/>
            <person name="Rushton P."/>
            <person name="Sanderfoot A."/>
            <person name="Schween G."/>
            <person name="Shiu S.-H."/>
            <person name="Stueber K."/>
            <person name="Theodoulou F.L."/>
            <person name="Tu H."/>
            <person name="Van de Peer Y."/>
            <person name="Verrier P.J."/>
            <person name="Waters E."/>
            <person name="Wood A."/>
            <person name="Yang L."/>
            <person name="Cove D."/>
            <person name="Cuming A."/>
            <person name="Hasebe M."/>
            <person name="Lucas S."/>
            <person name="Mishler D.B."/>
            <person name="Reski R."/>
            <person name="Grigoriev I."/>
            <person name="Quatrano R.S."/>
            <person name="Boore J.L."/>
        </authorList>
    </citation>
    <scope>NUCLEOTIDE SEQUENCE [LARGE SCALE GENOMIC DNA]</scope>
    <source>
        <strain evidence="5 6">cv. Gransden 2004</strain>
    </source>
</reference>
<feature type="region of interest" description="Disordered" evidence="2">
    <location>
        <begin position="965"/>
        <end position="984"/>
    </location>
</feature>
<dbReference type="InterPro" id="IPR011990">
    <property type="entry name" value="TPR-like_helical_dom_sf"/>
</dbReference>
<evidence type="ECO:0000259" key="4">
    <source>
        <dbReference type="Pfam" id="PF10374"/>
    </source>
</evidence>
<accession>A0A7I4F0A5</accession>
<dbReference type="EMBL" id="ABEU02000011">
    <property type="status" value="NOT_ANNOTATED_CDS"/>
    <property type="molecule type" value="Genomic_DNA"/>
</dbReference>
<dbReference type="Pfam" id="PF10373">
    <property type="entry name" value="EST1_DNA_bind"/>
    <property type="match status" value="1"/>
</dbReference>
<evidence type="ECO:0000313" key="6">
    <source>
        <dbReference type="Proteomes" id="UP000006727"/>
    </source>
</evidence>
<dbReference type="InterPro" id="IPR045153">
    <property type="entry name" value="Est1/Ebs1-like"/>
</dbReference>
<dbReference type="GeneID" id="112288341"/>
<dbReference type="PANTHER" id="PTHR15696">
    <property type="entry name" value="SMG-7 SUPPRESSOR WITH MORPHOLOGICAL EFFECT ON GENITALIA PROTEIN 7"/>
    <property type="match status" value="1"/>
</dbReference>
<dbReference type="FunFam" id="1.25.40.10:FF:000225">
    <property type="entry name" value="Protein SMG7"/>
    <property type="match status" value="1"/>
</dbReference>
<dbReference type="InterPro" id="IPR019458">
    <property type="entry name" value="Est1-like_N"/>
</dbReference>
<sequence>MMSLRSDAASVSLPLALAKQHYNKALELEKQLRTLLQAKGPFDGNVRSLQISLREKYESVILEDHELSESHEVEQAIWRLHYKQIDEYRAKIKKINYAAVAPKSGTQRESIIKIVASFKSFLAEVSGFYYNLILKLRAKNGLPQDYSAFESSGSAAINAEDKDRITKVKRCQLSCHRCFIFLGDLARYKEVHANNQDTRSLDFSVAAGHYLQAASLWPPSGNPHNQLAVLATYVSDELLAVYRYFRSLAVETPFLTARDNLILLFEKNRQQYSQLHVSKSAVHGGGSQVSSTVRGDRASSLGGGTMKLAKKDVKSENADSTSNSVKNMDSRSFRIRFVRMNGILFTRTSLETFSQVYVEVLSDLEKLLSGNNYNLEVVFGTDHQSRKSMGNAGPSFGLQIVAILVFTVHNISFSSDSINNPTYAEILQRSSLFQHALTAAFQIVGHLMRRCSESKDPARSVLLPALLIFMEWLAGRPEMAIGSEVDTDQANARASFWAECLVLLNCLLKMFREESSPKNGMEGSLTIESFGVSVENERGVALWEDFELQGFTPLAPAQAALDYSKGTFRDGSGVKQFKVRIMRLLAAGKAVASALESTGRGICYDEELGKFTSPGDARQEQKEEQLIDTGIEDTVDSREEERNDASITLQSSSLASDNHPKAQNSVRTPARVISEEEDEEVIVFKPLTKDRSPASDTIAPSNSEVFPPALKFSSLPTSEVSMVTAGKISRFSENLVDPQLRPIATKLQGNEAPATRALDHPIMPSPLTSAANWLDQYISISTEPWLQGQKSVFTNFSDKRMGAGSVVASQAQSDVRSLWNSERESLDKYGVSGFVPSVPINSRLSGEAVPNPSSLPILTSAETSPGSESGKYIVPGNRNSITTTSSSWNTKEQSVYSRVSHSAMRPPPGFGPLPGKPVSKPILGSSQGLFQSPSTFQSQKSNISEDNIDDYGWLDDFRSVKPVNSQSGYYSGDGETQPSSSDRNLWHTDDVIVKSGAFDSAPFPFPGMGAHHHWKFNSTVPPQFPSGTQATYNESQKPVDETKAQVKMQTELQQLHQQQQLMFLQRQQQQYQQQLPGQFHSLDPFVS</sequence>
<gene>
    <name evidence="5" type="primary">LOC112288341</name>
</gene>
<keyword evidence="1" id="KW-0677">Repeat</keyword>
<reference evidence="5" key="3">
    <citation type="submission" date="2020-12" db="UniProtKB">
        <authorList>
            <consortium name="EnsemblPlants"/>
        </authorList>
    </citation>
    <scope>IDENTIFICATION</scope>
</reference>
<feature type="region of interest" description="Disordered" evidence="2">
    <location>
        <begin position="611"/>
        <end position="673"/>
    </location>
</feature>
<feature type="compositionally biased region" description="Polar residues" evidence="2">
    <location>
        <begin position="645"/>
        <end position="667"/>
    </location>
</feature>
<evidence type="ECO:0000256" key="1">
    <source>
        <dbReference type="ARBA" id="ARBA00022737"/>
    </source>
</evidence>
<dbReference type="SUPFAM" id="SSF48452">
    <property type="entry name" value="TPR-like"/>
    <property type="match status" value="1"/>
</dbReference>
<dbReference type="Gene3D" id="1.25.40.10">
    <property type="entry name" value="Tetratricopeptide repeat domain"/>
    <property type="match status" value="1"/>
</dbReference>
<dbReference type="RefSeq" id="XP_024388220.1">
    <property type="nucleotide sequence ID" value="XM_024532452.2"/>
</dbReference>
<evidence type="ECO:0000313" key="5">
    <source>
        <dbReference type="EnsemblPlants" id="Pp3c11_18290V3.3"/>
    </source>
</evidence>
<feature type="domain" description="Telomerase activating protein Est1-like N-terminal" evidence="4">
    <location>
        <begin position="72"/>
        <end position="191"/>
    </location>
</feature>
<feature type="compositionally biased region" description="Basic and acidic residues" evidence="2">
    <location>
        <begin position="635"/>
        <end position="644"/>
    </location>
</feature>
<dbReference type="AlphaFoldDB" id="A0A7I4F0A5"/>
<dbReference type="Pfam" id="PF10374">
    <property type="entry name" value="EST1"/>
    <property type="match status" value="1"/>
</dbReference>
<dbReference type="InterPro" id="IPR018834">
    <property type="entry name" value="DNA/RNA-bd_Est1-type"/>
</dbReference>
<dbReference type="PANTHER" id="PTHR15696:SF0">
    <property type="entry name" value="TELOMERASE-BINDING PROTEIN EST1A"/>
    <property type="match status" value="1"/>
</dbReference>
<evidence type="ECO:0000256" key="2">
    <source>
        <dbReference type="SAM" id="MobiDB-lite"/>
    </source>
</evidence>
<proteinExistence type="predicted"/>
<evidence type="ECO:0000259" key="3">
    <source>
        <dbReference type="Pfam" id="PF10373"/>
    </source>
</evidence>
<feature type="domain" description="DNA/RNA-binding" evidence="3">
    <location>
        <begin position="206"/>
        <end position="557"/>
    </location>
</feature>
<dbReference type="Proteomes" id="UP000006727">
    <property type="component" value="Chromosome 11"/>
</dbReference>
<dbReference type="EnsemblPlants" id="Pp3c11_18290V3.3">
    <property type="protein sequence ID" value="Pp3c11_18290V3.3"/>
    <property type="gene ID" value="Pp3c11_18290"/>
</dbReference>
<reference evidence="5 6" key="2">
    <citation type="journal article" date="2018" name="Plant J.">
        <title>The Physcomitrella patens chromosome-scale assembly reveals moss genome structure and evolution.</title>
        <authorList>
            <person name="Lang D."/>
            <person name="Ullrich K.K."/>
            <person name="Murat F."/>
            <person name="Fuchs J."/>
            <person name="Jenkins J."/>
            <person name="Haas F.B."/>
            <person name="Piednoel M."/>
            <person name="Gundlach H."/>
            <person name="Van Bel M."/>
            <person name="Meyberg R."/>
            <person name="Vives C."/>
            <person name="Morata J."/>
            <person name="Symeonidi A."/>
            <person name="Hiss M."/>
            <person name="Muchero W."/>
            <person name="Kamisugi Y."/>
            <person name="Saleh O."/>
            <person name="Blanc G."/>
            <person name="Decker E.L."/>
            <person name="van Gessel N."/>
            <person name="Grimwood J."/>
            <person name="Hayes R.D."/>
            <person name="Graham S.W."/>
            <person name="Gunter L.E."/>
            <person name="McDaniel S.F."/>
            <person name="Hoernstein S.N.W."/>
            <person name="Larsson A."/>
            <person name="Li F.W."/>
            <person name="Perroud P.F."/>
            <person name="Phillips J."/>
            <person name="Ranjan P."/>
            <person name="Rokshar D.S."/>
            <person name="Rothfels C.J."/>
            <person name="Schneider L."/>
            <person name="Shu S."/>
            <person name="Stevenson D.W."/>
            <person name="Thummler F."/>
            <person name="Tillich M."/>
            <person name="Villarreal Aguilar J.C."/>
            <person name="Widiez T."/>
            <person name="Wong G.K."/>
            <person name="Wymore A."/>
            <person name="Zhang Y."/>
            <person name="Zimmer A.D."/>
            <person name="Quatrano R.S."/>
            <person name="Mayer K.F.X."/>
            <person name="Goodstein D."/>
            <person name="Casacuberta J.M."/>
            <person name="Vandepoele K."/>
            <person name="Reski R."/>
            <person name="Cuming A.C."/>
            <person name="Tuskan G.A."/>
            <person name="Maumus F."/>
            <person name="Salse J."/>
            <person name="Schmutz J."/>
            <person name="Rensing S.A."/>
        </authorList>
    </citation>
    <scope>NUCLEOTIDE SEQUENCE [LARGE SCALE GENOMIC DNA]</scope>
    <source>
        <strain evidence="5 6">cv. Gransden 2004</strain>
    </source>
</reference>
<keyword evidence="6" id="KW-1185">Reference proteome</keyword>
<feature type="compositionally biased region" description="Polar residues" evidence="2">
    <location>
        <begin position="965"/>
        <end position="983"/>
    </location>
</feature>
<dbReference type="Gramene" id="Pp3c11_18290V3.3">
    <property type="protein sequence ID" value="Pp3c11_18290V3.3"/>
    <property type="gene ID" value="Pp3c11_18290"/>
</dbReference>
<organism evidence="5 6">
    <name type="scientific">Physcomitrium patens</name>
    <name type="common">Spreading-leaved earth moss</name>
    <name type="synonym">Physcomitrella patens</name>
    <dbReference type="NCBI Taxonomy" id="3218"/>
    <lineage>
        <taxon>Eukaryota</taxon>
        <taxon>Viridiplantae</taxon>
        <taxon>Streptophyta</taxon>
        <taxon>Embryophyta</taxon>
        <taxon>Bryophyta</taxon>
        <taxon>Bryophytina</taxon>
        <taxon>Bryopsida</taxon>
        <taxon>Funariidae</taxon>
        <taxon>Funariales</taxon>
        <taxon>Funariaceae</taxon>
        <taxon>Physcomitrium</taxon>
    </lineage>
</organism>
<protein>
    <submittedName>
        <fullName evidence="5">Uncharacterized protein</fullName>
    </submittedName>
</protein>
<name>A0A7I4F0A5_PHYPA</name>